<sequence length="585" mass="64499">MYSKYLKIAFLNLTFLVRVLMAYECTPCELRTCVKNPSGTCEADRTLARDPCGCCDYCTRLEWEPCGGKNWEAGYCGVGLSCATVNGTGRVTIPDVGVCKVLPSNPNAGVEDEDCPEMSGCNRKAGLCSCDTRRTCIYAFSYTNLESCIRATGSDQHQEKDPGIKYKFPSVSGSAACVFSGCNLTDRGCVCESQSCHDNFSYLNNNECQMAKDQLMCAGVTCPKQPILDCPKGSVLSKTYTPPAACCPSVPAFCTCNFRVCEERECSHGYQPVLVMEGKGIPGECCDEYECQRVSPKCVHNEKEYAEGQVYRMDTCWLCQCRGGISFCSKAECAELECESFYIPEGECCPVCKDESCPDLDMYCSLQCPFGYETDDYGCPVCECTSQIPKCRPMSCSKICPYGYVRNKHGCEMCRCVKCPPFTCDKECREGYQQNKKGCSICLCKDESGSGQQPDAVDLAVCKAPGGEFYVEGETWQLDECTYCTCRKGRVLCDTEVCPPVLCQTPVKSMDTCCNTCAEGKIKNEDYPSQMEVALIYQSAAWIVAGILLTTVIFLIAALVINKKKKWVQMPCYSAPKKVRNTLTP</sequence>
<dbReference type="SUPFAM" id="SSF57184">
    <property type="entry name" value="Growth factor receptor domain"/>
    <property type="match status" value="1"/>
</dbReference>
<evidence type="ECO:0000259" key="6">
    <source>
        <dbReference type="PROSITE" id="PS50184"/>
    </source>
</evidence>
<dbReference type="InterPro" id="IPR004094">
    <property type="entry name" value="Antistasin-like"/>
</dbReference>
<feature type="signal peptide" evidence="5">
    <location>
        <begin position="1"/>
        <end position="22"/>
    </location>
</feature>
<dbReference type="SUPFAM" id="SSF57262">
    <property type="entry name" value="Leech antihemostatic proteins"/>
    <property type="match status" value="2"/>
</dbReference>
<feature type="transmembrane region" description="Helical" evidence="4">
    <location>
        <begin position="540"/>
        <end position="561"/>
    </location>
</feature>
<feature type="domain" description="VWFC" evidence="6">
    <location>
        <begin position="460"/>
        <end position="518"/>
    </location>
</feature>
<keyword evidence="4" id="KW-0472">Membrane</keyword>
<keyword evidence="9" id="KW-1185">Reference proteome</keyword>
<feature type="chain" id="PRO_5019133483" evidence="5">
    <location>
        <begin position="23"/>
        <end position="585"/>
    </location>
</feature>
<dbReference type="SUPFAM" id="SSF57603">
    <property type="entry name" value="FnI-like domain"/>
    <property type="match status" value="2"/>
</dbReference>
<dbReference type="PROSITE" id="PS50184">
    <property type="entry name" value="VWFC_2"/>
    <property type="match status" value="2"/>
</dbReference>
<dbReference type="Gene3D" id="6.20.200.20">
    <property type="match status" value="1"/>
</dbReference>
<dbReference type="InterPro" id="IPR052624">
    <property type="entry name" value="CRIM1"/>
</dbReference>
<dbReference type="SMART" id="SM00214">
    <property type="entry name" value="VWC"/>
    <property type="match status" value="2"/>
</dbReference>
<dbReference type="Pfam" id="PF00093">
    <property type="entry name" value="VWC"/>
    <property type="match status" value="2"/>
</dbReference>
<dbReference type="EMBL" id="SCEB01001868">
    <property type="protein sequence ID" value="RXM96093.1"/>
    <property type="molecule type" value="Genomic_DNA"/>
</dbReference>
<protein>
    <submittedName>
        <fullName evidence="8">Cysteine-rich motor neuron 1 protein</fullName>
    </submittedName>
</protein>
<dbReference type="InterPro" id="IPR045813">
    <property type="entry name" value="CRIM1_C"/>
</dbReference>
<dbReference type="Proteomes" id="UP000289886">
    <property type="component" value="Unassembled WGS sequence"/>
</dbReference>
<evidence type="ECO:0000256" key="2">
    <source>
        <dbReference type="ARBA" id="ARBA00022737"/>
    </source>
</evidence>
<keyword evidence="4" id="KW-1133">Transmembrane helix</keyword>
<organism evidence="8 9">
    <name type="scientific">Acipenser ruthenus</name>
    <name type="common">Sterlet sturgeon</name>
    <dbReference type="NCBI Taxonomy" id="7906"/>
    <lineage>
        <taxon>Eukaryota</taxon>
        <taxon>Metazoa</taxon>
        <taxon>Chordata</taxon>
        <taxon>Craniata</taxon>
        <taxon>Vertebrata</taxon>
        <taxon>Euteleostomi</taxon>
        <taxon>Actinopterygii</taxon>
        <taxon>Chondrostei</taxon>
        <taxon>Acipenseriformes</taxon>
        <taxon>Acipenseridae</taxon>
        <taxon>Acipenser</taxon>
    </lineage>
</organism>
<dbReference type="PANTHER" id="PTHR46439">
    <property type="entry name" value="CYSTEINE-RICH MOTOR NEURON 1 PROTEIN"/>
    <property type="match status" value="1"/>
</dbReference>
<reference evidence="8 9" key="1">
    <citation type="submission" date="2019-01" db="EMBL/GenBank/DDBJ databases">
        <title>Draft Genome and Complete Hox-Cluster Characterization of the Sterlet Sturgeon (Acipenser ruthenus).</title>
        <authorList>
            <person name="Wei Q."/>
        </authorList>
    </citation>
    <scope>NUCLEOTIDE SEQUENCE [LARGE SCALE GENOMIC DNA]</scope>
    <source>
        <strain evidence="8">WHYD16114868_AA</strain>
        <tissue evidence="8">Blood</tissue>
    </source>
</reference>
<keyword evidence="4" id="KW-0812">Transmembrane</keyword>
<dbReference type="AlphaFoldDB" id="A0A444V6P9"/>
<evidence type="ECO:0000313" key="9">
    <source>
        <dbReference type="Proteomes" id="UP000289886"/>
    </source>
</evidence>
<feature type="domain" description="Antistasin-like" evidence="7">
    <location>
        <begin position="357"/>
        <end position="384"/>
    </location>
</feature>
<dbReference type="Pfam" id="PF19442">
    <property type="entry name" value="CRIM1_C"/>
    <property type="match status" value="1"/>
</dbReference>
<name>A0A444V6P9_ACIRT</name>
<dbReference type="PROSITE" id="PS51252">
    <property type="entry name" value="ANTISTASIN"/>
    <property type="match status" value="3"/>
</dbReference>
<evidence type="ECO:0000256" key="3">
    <source>
        <dbReference type="ARBA" id="ARBA00023157"/>
    </source>
</evidence>
<evidence type="ECO:0000256" key="4">
    <source>
        <dbReference type="SAM" id="Phobius"/>
    </source>
</evidence>
<evidence type="ECO:0000256" key="1">
    <source>
        <dbReference type="ARBA" id="ARBA00022729"/>
    </source>
</evidence>
<dbReference type="Pfam" id="PF02822">
    <property type="entry name" value="Antistasin"/>
    <property type="match status" value="3"/>
</dbReference>
<evidence type="ECO:0000313" key="8">
    <source>
        <dbReference type="EMBL" id="RXM96093.1"/>
    </source>
</evidence>
<dbReference type="InterPro" id="IPR001007">
    <property type="entry name" value="VWF_dom"/>
</dbReference>
<dbReference type="GO" id="GO:0005886">
    <property type="term" value="C:plasma membrane"/>
    <property type="evidence" value="ECO:0007669"/>
    <property type="project" value="TreeGrafter"/>
</dbReference>
<accession>A0A444V6P9</accession>
<keyword evidence="3" id="KW-1015">Disulfide bond</keyword>
<dbReference type="InterPro" id="IPR000867">
    <property type="entry name" value="IGFBP-like"/>
</dbReference>
<dbReference type="InterPro" id="IPR011061">
    <property type="entry name" value="Hirudin/antistatin"/>
</dbReference>
<feature type="domain" description="Antistasin-like" evidence="7">
    <location>
        <begin position="419"/>
        <end position="444"/>
    </location>
</feature>
<dbReference type="PROSITE" id="PS01208">
    <property type="entry name" value="VWFC_1"/>
    <property type="match status" value="2"/>
</dbReference>
<dbReference type="PANTHER" id="PTHR46439:SF1">
    <property type="entry name" value="CYSTEINE-RICH MOTOR NEURON 1 PROTEIN"/>
    <property type="match status" value="1"/>
</dbReference>
<comment type="caution">
    <text evidence="8">The sequence shown here is derived from an EMBL/GenBank/DDBJ whole genome shotgun (WGS) entry which is preliminary data.</text>
</comment>
<keyword evidence="1 5" id="KW-0732">Signal</keyword>
<feature type="domain" description="Antistasin-like" evidence="7">
    <location>
        <begin position="391"/>
        <end position="416"/>
    </location>
</feature>
<dbReference type="SMART" id="SM00121">
    <property type="entry name" value="IB"/>
    <property type="match status" value="1"/>
</dbReference>
<dbReference type="GO" id="GO:0004867">
    <property type="term" value="F:serine-type endopeptidase inhibitor activity"/>
    <property type="evidence" value="ECO:0007669"/>
    <property type="project" value="InterPro"/>
</dbReference>
<dbReference type="GO" id="GO:0005576">
    <property type="term" value="C:extracellular region"/>
    <property type="evidence" value="ECO:0007669"/>
    <property type="project" value="InterPro"/>
</dbReference>
<dbReference type="Gene3D" id="4.10.40.20">
    <property type="match status" value="1"/>
</dbReference>
<evidence type="ECO:0000259" key="7">
    <source>
        <dbReference type="PROSITE" id="PS51252"/>
    </source>
</evidence>
<dbReference type="Gene3D" id="2.10.22.10">
    <property type="entry name" value="Antistasin, domain 1"/>
    <property type="match status" value="3"/>
</dbReference>
<gene>
    <name evidence="8" type="ORF">EOD39_16117</name>
</gene>
<proteinExistence type="predicted"/>
<evidence type="ECO:0000256" key="5">
    <source>
        <dbReference type="SAM" id="SignalP"/>
    </source>
</evidence>
<feature type="domain" description="VWFC" evidence="6">
    <location>
        <begin position="296"/>
        <end position="353"/>
    </location>
</feature>
<keyword evidence="2" id="KW-0677">Repeat</keyword>
<dbReference type="InterPro" id="IPR009030">
    <property type="entry name" value="Growth_fac_rcpt_cys_sf"/>
</dbReference>